<dbReference type="Pfam" id="PF11495">
    <property type="entry name" value="Regulator_TrmB"/>
    <property type="match status" value="1"/>
</dbReference>
<dbReference type="AlphaFoldDB" id="A0A238WXN5"/>
<feature type="domain" description="Transcription regulator TrmB N-terminal" evidence="2">
    <location>
        <begin position="10"/>
        <end position="67"/>
    </location>
</feature>
<keyword evidence="5" id="KW-1185">Reference proteome</keyword>
<evidence type="ECO:0000259" key="2">
    <source>
        <dbReference type="Pfam" id="PF01978"/>
    </source>
</evidence>
<dbReference type="CDD" id="cd09124">
    <property type="entry name" value="PLDc_like_TrmB_middle"/>
    <property type="match status" value="1"/>
</dbReference>
<dbReference type="InterPro" id="IPR051797">
    <property type="entry name" value="TrmB-like"/>
</dbReference>
<evidence type="ECO:0000313" key="5">
    <source>
        <dbReference type="Proteomes" id="UP000198397"/>
    </source>
</evidence>
<dbReference type="InterPro" id="IPR021586">
    <property type="entry name" value="Tscrpt_reg_TrmB_C"/>
</dbReference>
<name>A0A238WXN5_HALVU</name>
<dbReference type="PANTHER" id="PTHR34293:SF1">
    <property type="entry name" value="HTH-TYPE TRANSCRIPTIONAL REGULATOR TRMBL2"/>
    <property type="match status" value="1"/>
</dbReference>
<dbReference type="RefSeq" id="WP_089385088.1">
    <property type="nucleotide sequence ID" value="NZ_FZNQ01000011.1"/>
</dbReference>
<accession>A0A238WXN5</accession>
<dbReference type="SUPFAM" id="SSF159071">
    <property type="entry name" value="TrmB C-terminal domain-like"/>
    <property type="match status" value="1"/>
</dbReference>
<dbReference type="InterPro" id="IPR002831">
    <property type="entry name" value="Tscrpt_reg_TrmB_N"/>
</dbReference>
<organism evidence="4 5">
    <name type="scientific">Halorubrum vacuolatum</name>
    <name type="common">Natronobacterium vacuolatum</name>
    <dbReference type="NCBI Taxonomy" id="63740"/>
    <lineage>
        <taxon>Archaea</taxon>
        <taxon>Methanobacteriati</taxon>
        <taxon>Methanobacteriota</taxon>
        <taxon>Stenosarchaea group</taxon>
        <taxon>Halobacteria</taxon>
        <taxon>Halobacteriales</taxon>
        <taxon>Haloferacaceae</taxon>
        <taxon>Halorubrum</taxon>
    </lineage>
</organism>
<dbReference type="OrthoDB" id="96194at2157"/>
<feature type="domain" description="Transcription regulator TrmB C-terminal" evidence="3">
    <location>
        <begin position="111"/>
        <end position="351"/>
    </location>
</feature>
<evidence type="ECO:0000313" key="4">
    <source>
        <dbReference type="EMBL" id="SNR51238.1"/>
    </source>
</evidence>
<dbReference type="InterPro" id="IPR036390">
    <property type="entry name" value="WH_DNA-bd_sf"/>
</dbReference>
<dbReference type="Gene3D" id="1.10.10.10">
    <property type="entry name" value="Winged helix-like DNA-binding domain superfamily/Winged helix DNA-binding domain"/>
    <property type="match status" value="1"/>
</dbReference>
<comment type="similarity">
    <text evidence="1">Belongs to the transcriptional regulator TrmB family.</text>
</comment>
<evidence type="ECO:0000256" key="1">
    <source>
        <dbReference type="ARBA" id="ARBA00007287"/>
    </source>
</evidence>
<protein>
    <submittedName>
        <fullName evidence="4">Transcriptional regulator</fullName>
    </submittedName>
</protein>
<gene>
    <name evidence="4" type="ORF">SAMN06264855_11125</name>
</gene>
<dbReference type="InterPro" id="IPR036388">
    <property type="entry name" value="WH-like_DNA-bd_sf"/>
</dbReference>
<reference evidence="4 5" key="1">
    <citation type="submission" date="2017-06" db="EMBL/GenBank/DDBJ databases">
        <authorList>
            <person name="Kim H.J."/>
            <person name="Triplett B.A."/>
        </authorList>
    </citation>
    <scope>NUCLEOTIDE SEQUENCE [LARGE SCALE GENOMIC DNA]</scope>
    <source>
        <strain evidence="4 5">DSM 8800</strain>
    </source>
</reference>
<evidence type="ECO:0000259" key="3">
    <source>
        <dbReference type="Pfam" id="PF11495"/>
    </source>
</evidence>
<dbReference type="PANTHER" id="PTHR34293">
    <property type="entry name" value="HTH-TYPE TRANSCRIPTIONAL REGULATOR TRMBL2"/>
    <property type="match status" value="1"/>
</dbReference>
<sequence length="366" mass="39840">MDSAELRGVLRDAGLSKYQSLAYTTLLGLGTASATELANASDVPAARIYDVLRDLEDRGYVETYESDSLRARAGNPAEVLTDLRSRSERLTAAAEEIERRWEAPALDHHRVDIVKRFETVFEHAASAIEGATTEVQVAVTPEGFETLRDSLATAKANGAVVKVSIHTQDETASLPTGYEDAATEIRHRTLPTPFVAIVDRTTTCFAPHRRSINEYGVLVEDFSLTYVFRWYFDTSLWEVWDVVYDDRATDPPIVYANLRRFVRDVQPLLAEGFAVEATVEGSEVGTGRAVTVAGEIVDVVYSGDSRADGEIPIGQLAGQVTVELDDGERRVSVGGWGAVVEDVEATRLTITGIDDPTDVAVGGIDA</sequence>
<dbReference type="SUPFAM" id="SSF46785">
    <property type="entry name" value="Winged helix' DNA-binding domain"/>
    <property type="match status" value="1"/>
</dbReference>
<dbReference type="Proteomes" id="UP000198397">
    <property type="component" value="Unassembled WGS sequence"/>
</dbReference>
<dbReference type="Pfam" id="PF01978">
    <property type="entry name" value="TrmB"/>
    <property type="match status" value="1"/>
</dbReference>
<dbReference type="EMBL" id="FZNQ01000011">
    <property type="protein sequence ID" value="SNR51238.1"/>
    <property type="molecule type" value="Genomic_DNA"/>
</dbReference>
<proteinExistence type="inferred from homology"/>